<comment type="caution">
    <text evidence="3">The sequence shown here is derived from an EMBL/GenBank/DDBJ whole genome shotgun (WGS) entry which is preliminary data.</text>
</comment>
<evidence type="ECO:0000256" key="2">
    <source>
        <dbReference type="SAM" id="MobiDB-lite"/>
    </source>
</evidence>
<feature type="region of interest" description="Disordered" evidence="2">
    <location>
        <begin position="159"/>
        <end position="179"/>
    </location>
</feature>
<protein>
    <submittedName>
        <fullName evidence="3">G5713 protein</fullName>
    </submittedName>
</protein>
<sequence length="179" mass="19485">MQSPVRSEDGIVTVSGRQPSDGMHPIGLQMQSLRKLAPLLQESGDPAWQGLQQDLQIMHKSDAGLHMDSQPLLKIIDRYRVWSQAHSSSIVQEQDEISQKTDDVWSKACRVIADLSKSASVVSTAAKQATLAEDLMQRLTDLETRLKQCKDAAAALEAEKAGRLRTEGAASEPASHDAG</sequence>
<feature type="coiled-coil region" evidence="1">
    <location>
        <begin position="132"/>
        <end position="159"/>
    </location>
</feature>
<evidence type="ECO:0000256" key="1">
    <source>
        <dbReference type="SAM" id="Coils"/>
    </source>
</evidence>
<gene>
    <name evidence="3" type="primary">g5713</name>
    <name evidence="3" type="ORF">VP750_LOCUS4893</name>
</gene>
<proteinExistence type="predicted"/>
<accession>A0ABP1FW86</accession>
<keyword evidence="4" id="KW-1185">Reference proteome</keyword>
<organism evidence="3 4">
    <name type="scientific">Coccomyxa viridis</name>
    <dbReference type="NCBI Taxonomy" id="1274662"/>
    <lineage>
        <taxon>Eukaryota</taxon>
        <taxon>Viridiplantae</taxon>
        <taxon>Chlorophyta</taxon>
        <taxon>core chlorophytes</taxon>
        <taxon>Trebouxiophyceae</taxon>
        <taxon>Trebouxiophyceae incertae sedis</taxon>
        <taxon>Coccomyxaceae</taxon>
        <taxon>Coccomyxa</taxon>
    </lineage>
</organism>
<keyword evidence="1" id="KW-0175">Coiled coil</keyword>
<dbReference type="EMBL" id="CAXHTA020000008">
    <property type="protein sequence ID" value="CAL5223234.1"/>
    <property type="molecule type" value="Genomic_DNA"/>
</dbReference>
<name>A0ABP1FW86_9CHLO</name>
<evidence type="ECO:0000313" key="3">
    <source>
        <dbReference type="EMBL" id="CAL5223234.1"/>
    </source>
</evidence>
<dbReference type="Proteomes" id="UP001497392">
    <property type="component" value="Unassembled WGS sequence"/>
</dbReference>
<evidence type="ECO:0000313" key="4">
    <source>
        <dbReference type="Proteomes" id="UP001497392"/>
    </source>
</evidence>
<feature type="region of interest" description="Disordered" evidence="2">
    <location>
        <begin position="1"/>
        <end position="25"/>
    </location>
</feature>
<reference evidence="3 4" key="1">
    <citation type="submission" date="2024-06" db="EMBL/GenBank/DDBJ databases">
        <authorList>
            <person name="Kraege A."/>
            <person name="Thomma B."/>
        </authorList>
    </citation>
    <scope>NUCLEOTIDE SEQUENCE [LARGE SCALE GENOMIC DNA]</scope>
</reference>